<organism evidence="5 6">
    <name type="scientific">Leucothrix arctica</name>
    <dbReference type="NCBI Taxonomy" id="1481894"/>
    <lineage>
        <taxon>Bacteria</taxon>
        <taxon>Pseudomonadati</taxon>
        <taxon>Pseudomonadota</taxon>
        <taxon>Gammaproteobacteria</taxon>
        <taxon>Thiotrichales</taxon>
        <taxon>Thiotrichaceae</taxon>
        <taxon>Leucothrix</taxon>
    </lineage>
</organism>
<dbReference type="OrthoDB" id="9147078at2"/>
<dbReference type="InterPro" id="IPR028082">
    <property type="entry name" value="Peripla_BP_I"/>
</dbReference>
<evidence type="ECO:0000256" key="1">
    <source>
        <dbReference type="ARBA" id="ARBA00010062"/>
    </source>
</evidence>
<evidence type="ECO:0000313" key="5">
    <source>
        <dbReference type="EMBL" id="PWQ94697.1"/>
    </source>
</evidence>
<evidence type="ECO:0000256" key="2">
    <source>
        <dbReference type="ARBA" id="ARBA00022729"/>
    </source>
</evidence>
<reference evidence="5 6" key="1">
    <citation type="submission" date="2018-05" db="EMBL/GenBank/DDBJ databases">
        <title>Leucothrix arctica sp. nov., isolated from Arctic seawater.</title>
        <authorList>
            <person name="Choi A."/>
            <person name="Baek K."/>
        </authorList>
    </citation>
    <scope>NUCLEOTIDE SEQUENCE [LARGE SCALE GENOMIC DNA]</scope>
    <source>
        <strain evidence="5 6">IMCC9719</strain>
    </source>
</reference>
<name>A0A317C8R7_9GAMM</name>
<dbReference type="AlphaFoldDB" id="A0A317C8R7"/>
<keyword evidence="6" id="KW-1185">Reference proteome</keyword>
<evidence type="ECO:0000256" key="3">
    <source>
        <dbReference type="SAM" id="SignalP"/>
    </source>
</evidence>
<protein>
    <submittedName>
        <fullName evidence="5">ABC transporter substrate-binding protein</fullName>
    </submittedName>
</protein>
<dbReference type="SUPFAM" id="SSF53822">
    <property type="entry name" value="Periplasmic binding protein-like I"/>
    <property type="match status" value="1"/>
</dbReference>
<comment type="caution">
    <text evidence="5">The sequence shown here is derived from an EMBL/GenBank/DDBJ whole genome shotgun (WGS) entry which is preliminary data.</text>
</comment>
<feature type="domain" description="Leucine-binding protein" evidence="4">
    <location>
        <begin position="37"/>
        <end position="381"/>
    </location>
</feature>
<dbReference type="CDD" id="cd06330">
    <property type="entry name" value="PBP1_As_SBP-like"/>
    <property type="match status" value="1"/>
</dbReference>
<dbReference type="InterPro" id="IPR028081">
    <property type="entry name" value="Leu-bd"/>
</dbReference>
<dbReference type="Proteomes" id="UP000245506">
    <property type="component" value="Unassembled WGS sequence"/>
</dbReference>
<keyword evidence="2 3" id="KW-0732">Signal</keyword>
<gene>
    <name evidence="5" type="ORF">DKT75_15515</name>
</gene>
<feature type="signal peptide" evidence="3">
    <location>
        <begin position="1"/>
        <end position="28"/>
    </location>
</feature>
<dbReference type="Pfam" id="PF13458">
    <property type="entry name" value="Peripla_BP_6"/>
    <property type="match status" value="1"/>
</dbReference>
<feature type="chain" id="PRO_5016258852" evidence="3">
    <location>
        <begin position="29"/>
        <end position="417"/>
    </location>
</feature>
<comment type="similarity">
    <text evidence="1">Belongs to the leucine-binding protein family.</text>
</comment>
<sequence>MMKLRNQNCLRLLLYCLMTFQLLTNAVAATDTTTDVVKVGCLYPLIGPGGLYGRDSVAAIKIALDDLKNSTQYDYPTLEVLLGDTRSKSLRAVHIARGFIKDDNVDFLCGVVSSKIALEVTEVAKENEVFFIGTDHASPRLIDEMLHPYYFRVSNGTRQSMQAGAKYIKQNYSHKPNLKIAFIGPDYDYGYQAWEDLRFFLKKEKVPFEIVGEYWPKLFETDYSIYVHELNASQPDIVVNGHWGQDFVTFIKQAKPLGLFDNANIMNFDAGGNYATLVAMGDDMPIGLVLSARHHVNWPETEKNRHFVETFRERVGRYPSYAAEGAYAGIIAIAESVRLASNKNDKDQIRHNLENLVVNLPEDPAGFSSHMDPVSHQILQVQAIGKTVLNNEYKPAKVLLGDWFIHFPSKQLPAVSN</sequence>
<accession>A0A317C8R7</accession>
<evidence type="ECO:0000313" key="6">
    <source>
        <dbReference type="Proteomes" id="UP000245506"/>
    </source>
</evidence>
<dbReference type="EMBL" id="QGKL01000039">
    <property type="protein sequence ID" value="PWQ94697.1"/>
    <property type="molecule type" value="Genomic_DNA"/>
</dbReference>
<dbReference type="PANTHER" id="PTHR30483:SF37">
    <property type="entry name" value="ABC TRANSPORTER SUBSTRATE-BINDING PROTEIN"/>
    <property type="match status" value="1"/>
</dbReference>
<evidence type="ECO:0000259" key="4">
    <source>
        <dbReference type="Pfam" id="PF13458"/>
    </source>
</evidence>
<dbReference type="Gene3D" id="3.40.50.2300">
    <property type="match status" value="2"/>
</dbReference>
<proteinExistence type="inferred from homology"/>
<dbReference type="PANTHER" id="PTHR30483">
    <property type="entry name" value="LEUCINE-SPECIFIC-BINDING PROTEIN"/>
    <property type="match status" value="1"/>
</dbReference>
<dbReference type="InterPro" id="IPR051010">
    <property type="entry name" value="BCAA_transport"/>
</dbReference>